<reference evidence="3" key="1">
    <citation type="journal article" date="2021" name="BMC Genomics">
        <title>Chromosome-level genome assembly and manually-curated proteome of model necrotroph Parastagonospora nodorum Sn15 reveals a genome-wide trove of candidate effector homologs, and redundancy of virulence-related functions within an accessory chromosome.</title>
        <authorList>
            <person name="Bertazzoni S."/>
            <person name="Jones D.A.B."/>
            <person name="Phan H.T."/>
            <person name="Tan K.-C."/>
            <person name="Hane J.K."/>
        </authorList>
    </citation>
    <scope>NUCLEOTIDE SEQUENCE [LARGE SCALE GENOMIC DNA]</scope>
    <source>
        <strain evidence="3">SN15 / ATCC MYA-4574 / FGSC 10173)</strain>
    </source>
</reference>
<sequence length="469" mass="53183">MNCGPQDVVITTTTYRTATGFGVATNGAMPWQLRDLLLPFGDRDLDAYVKFILAPKSFYVHESFDQASTRAAFWPWRNLADPGVPLTPIVPQLSRLPDELLLQISPNMNSESRNKDLSSLSLTCRRLRGVAQETLSWSAVVYPHNVLEHFDRLVRNPLKMLKLDSISFEGAYCVRNGSGCFAQEDFQSGWLQYGSHPSYSETLTEIRLDSRLNSIVQGFGCDVSSIKRSRDPAASTIFGFLPNLTELVVADSFIDANEVAMMFEGDQYFSDVELWPWPPLVRMQTQIRRFVVKQRYPTPTCLNPSHAAKLWFYGFRNLVELSVTAPLLNFDHPASFCPYTQVIDLRVDGTGLPNGLKTLRIFIALRDFEDLTVWLRRFLTCVPASGFGLREHWQGWGFGIQLLISATYNGFMKWLFESYGDTHQGFLKLLEDPGQDVTTTYFLRLQIIGGDTSTLASQDRADFLEQMIR</sequence>
<proteinExistence type="predicted"/>
<name>A0A7U2I0B0_PHANO</name>
<gene>
    <name evidence="2" type="ORF">JI435_431000</name>
</gene>
<dbReference type="Proteomes" id="UP000663193">
    <property type="component" value="Chromosome 5"/>
</dbReference>
<protein>
    <recommendedName>
        <fullName evidence="1">F-box domain-containing protein</fullName>
    </recommendedName>
</protein>
<dbReference type="AlphaFoldDB" id="A0A7U2I0B0"/>
<evidence type="ECO:0000313" key="2">
    <source>
        <dbReference type="EMBL" id="QRC94662.1"/>
    </source>
</evidence>
<accession>A0A7U2I0B0</accession>
<dbReference type="InterPro" id="IPR001810">
    <property type="entry name" value="F-box_dom"/>
</dbReference>
<dbReference type="RefSeq" id="XP_001805004.1">
    <property type="nucleotide sequence ID" value="XM_001804952.1"/>
</dbReference>
<dbReference type="PROSITE" id="PS50181">
    <property type="entry name" value="FBOX"/>
    <property type="match status" value="1"/>
</dbReference>
<evidence type="ECO:0000313" key="3">
    <source>
        <dbReference type="Proteomes" id="UP000663193"/>
    </source>
</evidence>
<dbReference type="Pfam" id="PF12937">
    <property type="entry name" value="F-box-like"/>
    <property type="match status" value="1"/>
</dbReference>
<feature type="domain" description="F-box" evidence="1">
    <location>
        <begin position="90"/>
        <end position="140"/>
    </location>
</feature>
<dbReference type="InterPro" id="IPR036047">
    <property type="entry name" value="F-box-like_dom_sf"/>
</dbReference>
<keyword evidence="3" id="KW-1185">Reference proteome</keyword>
<organism evidence="2 3">
    <name type="scientific">Phaeosphaeria nodorum (strain SN15 / ATCC MYA-4574 / FGSC 10173)</name>
    <name type="common">Glume blotch fungus</name>
    <name type="synonym">Parastagonospora nodorum</name>
    <dbReference type="NCBI Taxonomy" id="321614"/>
    <lineage>
        <taxon>Eukaryota</taxon>
        <taxon>Fungi</taxon>
        <taxon>Dikarya</taxon>
        <taxon>Ascomycota</taxon>
        <taxon>Pezizomycotina</taxon>
        <taxon>Dothideomycetes</taxon>
        <taxon>Pleosporomycetidae</taxon>
        <taxon>Pleosporales</taxon>
        <taxon>Pleosporineae</taxon>
        <taxon>Phaeosphaeriaceae</taxon>
        <taxon>Parastagonospora</taxon>
    </lineage>
</organism>
<dbReference type="EMBL" id="CP069027">
    <property type="protein sequence ID" value="QRC94662.1"/>
    <property type="molecule type" value="Genomic_DNA"/>
</dbReference>
<dbReference type="VEuPathDB" id="FungiDB:JI435_431000"/>
<dbReference type="SUPFAM" id="SSF81383">
    <property type="entry name" value="F-box domain"/>
    <property type="match status" value="1"/>
</dbReference>
<dbReference type="KEGG" id="pno:SNOG_14827"/>
<evidence type="ECO:0000259" key="1">
    <source>
        <dbReference type="PROSITE" id="PS50181"/>
    </source>
</evidence>